<keyword evidence="6" id="KW-1017">Isopeptide bond</keyword>
<accession>A0ABD0LEY1</accession>
<dbReference type="InterPro" id="IPR002562">
    <property type="entry name" value="3'-5'_exonuclease_dom"/>
</dbReference>
<dbReference type="InterPro" id="IPR045092">
    <property type="entry name" value="Rrp6-like"/>
</dbReference>
<feature type="compositionally biased region" description="Polar residues" evidence="23">
    <location>
        <begin position="1"/>
        <end position="20"/>
    </location>
</feature>
<evidence type="ECO:0000256" key="8">
    <source>
        <dbReference type="ARBA" id="ARBA00022553"/>
    </source>
</evidence>
<feature type="region of interest" description="Disordered" evidence="23">
    <location>
        <begin position="690"/>
        <end position="761"/>
    </location>
</feature>
<dbReference type="SUPFAM" id="SSF47819">
    <property type="entry name" value="HRDC-like"/>
    <property type="match status" value="1"/>
</dbReference>
<keyword evidence="11" id="KW-0227">DNA damage</keyword>
<dbReference type="Gene3D" id="1.10.150.80">
    <property type="entry name" value="HRDC domain"/>
    <property type="match status" value="1"/>
</dbReference>
<comment type="cofactor">
    <cofactor evidence="1">
        <name>Mg(2+)</name>
        <dbReference type="ChEBI" id="CHEBI:18420"/>
    </cofactor>
</comment>
<evidence type="ECO:0000256" key="3">
    <source>
        <dbReference type="ARBA" id="ARBA00004604"/>
    </source>
</evidence>
<evidence type="ECO:0000256" key="16">
    <source>
        <dbReference type="ARBA" id="ARBA00022843"/>
    </source>
</evidence>
<dbReference type="InterPro" id="IPR012588">
    <property type="entry name" value="Exosome-assoc_fac_Rrp6_N"/>
</dbReference>
<comment type="subcellular location">
    <subcellularLocation>
        <location evidence="2">Cytoplasm</location>
    </subcellularLocation>
    <subcellularLocation>
        <location evidence="3">Nucleus</location>
        <location evidence="3">Nucleolus</location>
    </subcellularLocation>
    <subcellularLocation>
        <location evidence="4">Nucleus</location>
        <location evidence="4">Nucleoplasm</location>
    </subcellularLocation>
</comment>
<evidence type="ECO:0000256" key="4">
    <source>
        <dbReference type="ARBA" id="ARBA00004642"/>
    </source>
</evidence>
<dbReference type="GO" id="GO:0003723">
    <property type="term" value="F:RNA binding"/>
    <property type="evidence" value="ECO:0007669"/>
    <property type="project" value="UniProtKB-KW"/>
</dbReference>
<comment type="similarity">
    <text evidence="20">Belongs to the exosome component 10/RRP6 family.</text>
</comment>
<evidence type="ECO:0000256" key="22">
    <source>
        <dbReference type="ARBA" id="ARBA00070703"/>
    </source>
</evidence>
<dbReference type="GO" id="GO:0004527">
    <property type="term" value="F:exonuclease activity"/>
    <property type="evidence" value="ECO:0007669"/>
    <property type="project" value="UniProtKB-KW"/>
</dbReference>
<keyword evidence="19" id="KW-0539">Nucleus</keyword>
<dbReference type="Pfam" id="PF08066">
    <property type="entry name" value="PMC2NT"/>
    <property type="match status" value="1"/>
</dbReference>
<dbReference type="GO" id="GO:0019219">
    <property type="term" value="P:regulation of nucleobase-containing compound metabolic process"/>
    <property type="evidence" value="ECO:0007669"/>
    <property type="project" value="UniProtKB-ARBA"/>
</dbReference>
<keyword evidence="26" id="KW-1185">Reference proteome</keyword>
<keyword evidence="13" id="KW-0271">Exosome</keyword>
<dbReference type="FunFam" id="3.30.420.10:FF:000022">
    <property type="entry name" value="Exosome component 10"/>
    <property type="match status" value="1"/>
</dbReference>
<dbReference type="Pfam" id="PF00570">
    <property type="entry name" value="HRDC"/>
    <property type="match status" value="1"/>
</dbReference>
<comment type="caution">
    <text evidence="25">The sequence shown here is derived from an EMBL/GenBank/DDBJ whole genome shotgun (WGS) entry which is preliminary data.</text>
</comment>
<dbReference type="GO" id="GO:0005730">
    <property type="term" value="C:nucleolus"/>
    <property type="evidence" value="ECO:0007669"/>
    <property type="project" value="UniProtKB-SubCell"/>
</dbReference>
<protein>
    <recommendedName>
        <fullName evidence="22">Exosome complex component 10</fullName>
    </recommendedName>
</protein>
<evidence type="ECO:0000256" key="17">
    <source>
        <dbReference type="ARBA" id="ARBA00022884"/>
    </source>
</evidence>
<dbReference type="GO" id="GO:0046872">
    <property type="term" value="F:metal ion binding"/>
    <property type="evidence" value="ECO:0007669"/>
    <property type="project" value="UniProtKB-KW"/>
</dbReference>
<evidence type="ECO:0000256" key="6">
    <source>
        <dbReference type="ARBA" id="ARBA00022499"/>
    </source>
</evidence>
<keyword evidence="18" id="KW-0234">DNA repair</keyword>
<evidence type="ECO:0000256" key="5">
    <source>
        <dbReference type="ARBA" id="ARBA00022490"/>
    </source>
</evidence>
<evidence type="ECO:0000259" key="24">
    <source>
        <dbReference type="PROSITE" id="PS50967"/>
    </source>
</evidence>
<dbReference type="GO" id="GO:0005654">
    <property type="term" value="C:nucleoplasm"/>
    <property type="evidence" value="ECO:0007669"/>
    <property type="project" value="UniProtKB-SubCell"/>
</dbReference>
<dbReference type="InterPro" id="IPR012337">
    <property type="entry name" value="RNaseH-like_sf"/>
</dbReference>
<evidence type="ECO:0000313" key="26">
    <source>
        <dbReference type="Proteomes" id="UP001519460"/>
    </source>
</evidence>
<evidence type="ECO:0000256" key="13">
    <source>
        <dbReference type="ARBA" id="ARBA00022835"/>
    </source>
</evidence>
<evidence type="ECO:0000256" key="14">
    <source>
        <dbReference type="ARBA" id="ARBA00022839"/>
    </source>
</evidence>
<keyword evidence="7" id="KW-0698">rRNA processing</keyword>
<evidence type="ECO:0000256" key="2">
    <source>
        <dbReference type="ARBA" id="ARBA00004496"/>
    </source>
</evidence>
<dbReference type="CDD" id="cd06147">
    <property type="entry name" value="Rrp6p_like_exo"/>
    <property type="match status" value="1"/>
</dbReference>
<dbReference type="GO" id="GO:0006364">
    <property type="term" value="P:rRNA processing"/>
    <property type="evidence" value="ECO:0007669"/>
    <property type="project" value="UniProtKB-KW"/>
</dbReference>
<keyword evidence="10" id="KW-0479">Metal-binding</keyword>
<evidence type="ECO:0000256" key="12">
    <source>
        <dbReference type="ARBA" id="ARBA00022801"/>
    </source>
</evidence>
<dbReference type="InterPro" id="IPR010997">
    <property type="entry name" value="HRDC-like_sf"/>
</dbReference>
<feature type="region of interest" description="Disordered" evidence="23">
    <location>
        <begin position="1"/>
        <end position="22"/>
    </location>
</feature>
<dbReference type="GO" id="GO:0000178">
    <property type="term" value="C:exosome (RNase complex)"/>
    <property type="evidence" value="ECO:0007669"/>
    <property type="project" value="UniProtKB-KW"/>
</dbReference>
<evidence type="ECO:0000256" key="7">
    <source>
        <dbReference type="ARBA" id="ARBA00022552"/>
    </source>
</evidence>
<feature type="domain" description="HRDC" evidence="24">
    <location>
        <begin position="478"/>
        <end position="558"/>
    </location>
</feature>
<evidence type="ECO:0000256" key="10">
    <source>
        <dbReference type="ARBA" id="ARBA00022723"/>
    </source>
</evidence>
<keyword evidence="8" id="KW-0597">Phosphoprotein</keyword>
<evidence type="ECO:0000256" key="20">
    <source>
        <dbReference type="ARBA" id="ARBA00043957"/>
    </source>
</evidence>
<organism evidence="25 26">
    <name type="scientific">Batillaria attramentaria</name>
    <dbReference type="NCBI Taxonomy" id="370345"/>
    <lineage>
        <taxon>Eukaryota</taxon>
        <taxon>Metazoa</taxon>
        <taxon>Spiralia</taxon>
        <taxon>Lophotrochozoa</taxon>
        <taxon>Mollusca</taxon>
        <taxon>Gastropoda</taxon>
        <taxon>Caenogastropoda</taxon>
        <taxon>Sorbeoconcha</taxon>
        <taxon>Cerithioidea</taxon>
        <taxon>Batillariidae</taxon>
        <taxon>Batillaria</taxon>
    </lineage>
</organism>
<dbReference type="InterPro" id="IPR044876">
    <property type="entry name" value="HRDC_dom_sf"/>
</dbReference>
<evidence type="ECO:0000256" key="19">
    <source>
        <dbReference type="ARBA" id="ARBA00023242"/>
    </source>
</evidence>
<dbReference type="GO" id="GO:0010468">
    <property type="term" value="P:regulation of gene expression"/>
    <property type="evidence" value="ECO:0007669"/>
    <property type="project" value="UniProtKB-ARBA"/>
</dbReference>
<feature type="region of interest" description="Disordered" evidence="23">
    <location>
        <begin position="785"/>
        <end position="832"/>
    </location>
</feature>
<keyword evidence="14" id="KW-0269">Exonuclease</keyword>
<dbReference type="SMART" id="SM00474">
    <property type="entry name" value="35EXOc"/>
    <property type="match status" value="1"/>
</dbReference>
<dbReference type="GO" id="GO:0005737">
    <property type="term" value="C:cytoplasm"/>
    <property type="evidence" value="ECO:0007669"/>
    <property type="project" value="UniProtKB-SubCell"/>
</dbReference>
<keyword evidence="5" id="KW-0963">Cytoplasm</keyword>
<dbReference type="InterPro" id="IPR049559">
    <property type="entry name" value="Rrp6p-like_exo"/>
</dbReference>
<dbReference type="PANTHER" id="PTHR12124:SF47">
    <property type="entry name" value="EXOSOME COMPONENT 10"/>
    <property type="match status" value="1"/>
</dbReference>
<gene>
    <name evidence="25" type="ORF">BaRGS_00010787</name>
</gene>
<evidence type="ECO:0000256" key="1">
    <source>
        <dbReference type="ARBA" id="ARBA00001946"/>
    </source>
</evidence>
<keyword evidence="12" id="KW-0378">Hydrolase</keyword>
<keyword evidence="17" id="KW-0694">RNA-binding</keyword>
<dbReference type="Proteomes" id="UP001519460">
    <property type="component" value="Unassembled WGS sequence"/>
</dbReference>
<evidence type="ECO:0000256" key="23">
    <source>
        <dbReference type="SAM" id="MobiDB-lite"/>
    </source>
</evidence>
<dbReference type="GO" id="GO:0006281">
    <property type="term" value="P:DNA repair"/>
    <property type="evidence" value="ECO:0007669"/>
    <property type="project" value="UniProtKB-KW"/>
</dbReference>
<sequence length="832" mass="93822">MASTSTSEGKADTAENSGESQELIPGFSNIADFSQQALRAVLQATKTSNDLPTGDDYDFYSTFDNVRNVLDIEARRILQLMQNLLRHQSVKGTVTGSDHALELDEQFDVLIDGNDQILERVGTWIDEATGVKKNDNKLVVAAATKQTPTAAASWNKKKSGSSPAAPLRLLTAKNIQRPQLSFRDKIDNSNKPFFPIIKEKPNAIKTLADSFKLPEDITLDDTEQSDFVYPHPYQHELEVWQPSQRQLEKTEPQEVGPVDDCPAQFIDSAAELSKLCDLLKQEKEIAVDLEHHSYRTFQGFVCLMQISTRQKDFLIDTLALRSDMHILNEVFTDPNIVKVFHGADSDIEWLQRDFGIYVVNMFDTGQAARVLNLARFSLAHLLHLYCQVEANKQFQLADWRIRPLPQELVRYAQEDTHYLLYIYDVMRNELISRGNEQRNLLQSVYQRSKMVCLKVYKKNILTEDSHLDLYLKSKKVFNSKQLQALKNLYGWRDGMARVEDESTQYVLPNHMLLQMAEILPRERQGVLACCNPIPPIVRQYQYEIHAIIMEARETPLAQAEQKRSIQPSAAQHPRYHVEPLLACPHDLSHQRDVPNDVILPDPIAVAPTSSLFRNQSTDIMLTATPCLSALATNRRQSSGTRWSQKVAEEIRRSFANPFLKYLPGASGIQSAATVSSQNAPAAKGMTWRLKQNTAATQKRKNEVDLNTFEPEFAPPAKSPRIDDTLTAGKPTTLSAPHSTPAATTTPSSAKQDEAEEETPVSLRQQVAEENIAMFDYAAADKSGLTGEKKKKIDKNVYNPNFSGSKKDKGKKKNRFGGKQRRSMTYGSGRYHE</sequence>
<proteinExistence type="inferred from homology"/>
<dbReference type="Gene3D" id="3.30.420.10">
    <property type="entry name" value="Ribonuclease H-like superfamily/Ribonuclease H"/>
    <property type="match status" value="1"/>
</dbReference>
<evidence type="ECO:0000256" key="21">
    <source>
        <dbReference type="ARBA" id="ARBA00065628"/>
    </source>
</evidence>
<evidence type="ECO:0000256" key="9">
    <source>
        <dbReference type="ARBA" id="ARBA00022722"/>
    </source>
</evidence>
<keyword evidence="9" id="KW-0540">Nuclease</keyword>
<dbReference type="SUPFAM" id="SSF53098">
    <property type="entry name" value="Ribonuclease H-like"/>
    <property type="match status" value="1"/>
</dbReference>
<feature type="compositionally biased region" description="Low complexity" evidence="23">
    <location>
        <begin position="730"/>
        <end position="749"/>
    </location>
</feature>
<dbReference type="PANTHER" id="PTHR12124">
    <property type="entry name" value="POLYMYOSITIS/SCLERODERMA AUTOANTIGEN-RELATED"/>
    <property type="match status" value="1"/>
</dbReference>
<evidence type="ECO:0000256" key="11">
    <source>
        <dbReference type="ARBA" id="ARBA00022763"/>
    </source>
</evidence>
<evidence type="ECO:0000256" key="18">
    <source>
        <dbReference type="ARBA" id="ARBA00023204"/>
    </source>
</evidence>
<comment type="subunit">
    <text evidence="21">Component of the RNA exosome complex. The catalytically inactive RNA exosome core complex (Exo-9) associates with the catalytic subunit EXOSC10/RRP6 (via its N-terminus). Exo-9 may associate with DIS3 to form the nucleolar exosome complex, or DIS3L to form the cytoplasmic exosome complex. The RNA exosome complex interacts with cofactors C1D/RRP47, MPHOSPH6/MPP6 and MTREX/MTR4. Interacts with MTREX; the interaction with MTREX mediates the association of MTREX with nuclear RNA exosomes. Part of the small subunit (SSU) processome, composed of more than 70 proteins and the RNA chaperone small nucleolar RNA (snoRNA) U3. Interacts with ALYREF/THOC4. Interacts with DHX36; this interaction occurs in a RNase-insensitive manner. Interacts with NRDE2. Interacts (via C-terminus) with USP36 (via C-terminus); the interaction is facilitated by the association with RNA and promotes sumoylation of EXOSC10.</text>
</comment>
<evidence type="ECO:0000256" key="15">
    <source>
        <dbReference type="ARBA" id="ARBA00022842"/>
    </source>
</evidence>
<dbReference type="InterPro" id="IPR036397">
    <property type="entry name" value="RNaseH_sf"/>
</dbReference>
<name>A0ABD0LEY1_9CAEN</name>
<dbReference type="InterPro" id="IPR002121">
    <property type="entry name" value="HRDC_dom"/>
</dbReference>
<dbReference type="FunFam" id="1.10.150.80:FF:000001">
    <property type="entry name" value="Putative exosome component 10"/>
    <property type="match status" value="1"/>
</dbReference>
<keyword evidence="16" id="KW-0832">Ubl conjugation</keyword>
<dbReference type="Pfam" id="PF01612">
    <property type="entry name" value="DNA_pol_A_exo1"/>
    <property type="match status" value="1"/>
</dbReference>
<dbReference type="PROSITE" id="PS50967">
    <property type="entry name" value="HRDC"/>
    <property type="match status" value="1"/>
</dbReference>
<dbReference type="EMBL" id="JACVVK020000054">
    <property type="protein sequence ID" value="KAK7497916.1"/>
    <property type="molecule type" value="Genomic_DNA"/>
</dbReference>
<keyword evidence="15" id="KW-0460">Magnesium</keyword>
<feature type="compositionally biased region" description="Basic residues" evidence="23">
    <location>
        <begin position="807"/>
        <end position="821"/>
    </location>
</feature>
<dbReference type="AlphaFoldDB" id="A0ABD0LEY1"/>
<reference evidence="25 26" key="1">
    <citation type="journal article" date="2023" name="Sci. Data">
        <title>Genome assembly of the Korean intertidal mud-creeper Batillaria attramentaria.</title>
        <authorList>
            <person name="Patra A.K."/>
            <person name="Ho P.T."/>
            <person name="Jun S."/>
            <person name="Lee S.J."/>
            <person name="Kim Y."/>
            <person name="Won Y.J."/>
        </authorList>
    </citation>
    <scope>NUCLEOTIDE SEQUENCE [LARGE SCALE GENOMIC DNA]</scope>
    <source>
        <strain evidence="25">Wonlab-2016</strain>
    </source>
</reference>
<dbReference type="SMART" id="SM00341">
    <property type="entry name" value="HRDC"/>
    <property type="match status" value="1"/>
</dbReference>
<evidence type="ECO:0000313" key="25">
    <source>
        <dbReference type="EMBL" id="KAK7497916.1"/>
    </source>
</evidence>